<accession>A0A1I8AI82</accession>
<proteinExistence type="predicted"/>
<evidence type="ECO:0000313" key="1">
    <source>
        <dbReference type="Proteomes" id="UP000095287"/>
    </source>
</evidence>
<name>A0A1I8AI82_9BILA</name>
<reference evidence="2" key="1">
    <citation type="submission" date="2016-11" db="UniProtKB">
        <authorList>
            <consortium name="WormBaseParasite"/>
        </authorList>
    </citation>
    <scope>IDENTIFICATION</scope>
</reference>
<sequence length="195" mass="22459">MEHVHLEFINGVIKTVEPWSSFTPCWGVERQFGLPSAKLSGRWDCHTRRMLENVTQCDMELLVDEQGRLHGWFSVMVDGRFVAKSIDEMKNMSFVHVAWLNVVKLTPRRDDIPDWATQSNAIDDNYIYFVRLFQRSMGVTNVLIELPWTEPGSFLSMISKAVPARVDFLQAEFCLDNVPPNLQLRVVLSGAPREF</sequence>
<protein>
    <submittedName>
        <fullName evidence="2">Tudor domain-containing protein</fullName>
    </submittedName>
</protein>
<dbReference type="WBParaSite" id="L893_g587.t1">
    <property type="protein sequence ID" value="L893_g587.t1"/>
    <property type="gene ID" value="L893_g587"/>
</dbReference>
<evidence type="ECO:0000313" key="2">
    <source>
        <dbReference type="WBParaSite" id="L893_g587.t1"/>
    </source>
</evidence>
<dbReference type="AlphaFoldDB" id="A0A1I8AI82"/>
<dbReference type="Proteomes" id="UP000095287">
    <property type="component" value="Unplaced"/>
</dbReference>
<keyword evidence="1" id="KW-1185">Reference proteome</keyword>
<organism evidence="1 2">
    <name type="scientific">Steinernema glaseri</name>
    <dbReference type="NCBI Taxonomy" id="37863"/>
    <lineage>
        <taxon>Eukaryota</taxon>
        <taxon>Metazoa</taxon>
        <taxon>Ecdysozoa</taxon>
        <taxon>Nematoda</taxon>
        <taxon>Chromadorea</taxon>
        <taxon>Rhabditida</taxon>
        <taxon>Tylenchina</taxon>
        <taxon>Panagrolaimomorpha</taxon>
        <taxon>Strongyloidoidea</taxon>
        <taxon>Steinernematidae</taxon>
        <taxon>Steinernema</taxon>
    </lineage>
</organism>